<gene>
    <name evidence="3" type="ORF">San01_50580</name>
</gene>
<dbReference type="GO" id="GO:0070967">
    <property type="term" value="F:coenzyme F420 binding"/>
    <property type="evidence" value="ECO:0007669"/>
    <property type="project" value="TreeGrafter"/>
</dbReference>
<dbReference type="InterPro" id="IPR019920">
    <property type="entry name" value="F420-binding_dom_put"/>
</dbReference>
<dbReference type="InterPro" id="IPR052019">
    <property type="entry name" value="F420H2_bilvrd_red/Heme_oxyg"/>
</dbReference>
<evidence type="ECO:0000313" key="4">
    <source>
        <dbReference type="Proteomes" id="UP000325598"/>
    </source>
</evidence>
<evidence type="ECO:0000256" key="1">
    <source>
        <dbReference type="ARBA" id="ARBA00023002"/>
    </source>
</evidence>
<dbReference type="GeneID" id="96755999"/>
<dbReference type="SUPFAM" id="SSF50475">
    <property type="entry name" value="FMN-binding split barrel"/>
    <property type="match status" value="1"/>
</dbReference>
<dbReference type="GO" id="GO:0016627">
    <property type="term" value="F:oxidoreductase activity, acting on the CH-CH group of donors"/>
    <property type="evidence" value="ECO:0007669"/>
    <property type="project" value="TreeGrafter"/>
</dbReference>
<proteinExistence type="predicted"/>
<name>A0A5J4LKT0_9ACTN</name>
<dbReference type="InterPro" id="IPR012349">
    <property type="entry name" value="Split_barrel_FMN-bd"/>
</dbReference>
<dbReference type="PANTHER" id="PTHR35176">
    <property type="entry name" value="HEME OXYGENASE HI_0854-RELATED"/>
    <property type="match status" value="1"/>
</dbReference>
<dbReference type="Proteomes" id="UP000325598">
    <property type="component" value="Unassembled WGS sequence"/>
</dbReference>
<dbReference type="InterPro" id="IPR011576">
    <property type="entry name" value="Pyridox_Oxase_N"/>
</dbReference>
<dbReference type="OrthoDB" id="159383at2"/>
<feature type="domain" description="Pyridoxamine 5'-phosphate oxidase N-terminal" evidence="2">
    <location>
        <begin position="4"/>
        <end position="116"/>
    </location>
</feature>
<dbReference type="Gene3D" id="2.30.110.10">
    <property type="entry name" value="Electron Transport, Fmn-binding Protein, Chain A"/>
    <property type="match status" value="1"/>
</dbReference>
<evidence type="ECO:0000313" key="3">
    <source>
        <dbReference type="EMBL" id="GES32571.1"/>
    </source>
</evidence>
<sequence>MQRDEWRALLTEGTRTGKLGIVRDGGLAHVTPVWFLLNEPNSGRDELVFTTWSASVKGRALVRRPEFSLCVDEECPPYSFVTLHARVRELDEDPVRLRSWATRIGARYMGSERAEEYGRRNSVPGEYLVVAEVLKVIAVHGVAD</sequence>
<dbReference type="Pfam" id="PF01243">
    <property type="entry name" value="PNPOx_N"/>
    <property type="match status" value="1"/>
</dbReference>
<keyword evidence="4" id="KW-1185">Reference proteome</keyword>
<dbReference type="EMBL" id="BLAG01000014">
    <property type="protein sequence ID" value="GES32571.1"/>
    <property type="molecule type" value="Genomic_DNA"/>
</dbReference>
<organism evidence="3 4">
    <name type="scientific">Streptomyces angustmyceticus</name>
    <dbReference type="NCBI Taxonomy" id="285578"/>
    <lineage>
        <taxon>Bacteria</taxon>
        <taxon>Bacillati</taxon>
        <taxon>Actinomycetota</taxon>
        <taxon>Actinomycetes</taxon>
        <taxon>Kitasatosporales</taxon>
        <taxon>Streptomycetaceae</taxon>
        <taxon>Streptomyces</taxon>
    </lineage>
</organism>
<dbReference type="RefSeq" id="WP_086715704.1">
    <property type="nucleotide sequence ID" value="NZ_BLAG01000014.1"/>
</dbReference>
<reference evidence="3 4" key="1">
    <citation type="submission" date="2019-10" db="EMBL/GenBank/DDBJ databases">
        <title>Whole genome shotgun sequence of Streptomyces angustmyceticus NBRC 3934.</title>
        <authorList>
            <person name="Hosoyama A."/>
            <person name="Ichikawa N."/>
            <person name="Kimura A."/>
            <person name="Kitahashi Y."/>
            <person name="Komaki H."/>
            <person name="Uohara A."/>
        </authorList>
    </citation>
    <scope>NUCLEOTIDE SEQUENCE [LARGE SCALE GENOMIC DNA]</scope>
    <source>
        <strain evidence="3 4">NBRC 3934</strain>
    </source>
</reference>
<dbReference type="GO" id="GO:0005829">
    <property type="term" value="C:cytosol"/>
    <property type="evidence" value="ECO:0007669"/>
    <property type="project" value="TreeGrafter"/>
</dbReference>
<keyword evidence="1" id="KW-0560">Oxidoreductase</keyword>
<comment type="caution">
    <text evidence="3">The sequence shown here is derived from an EMBL/GenBank/DDBJ whole genome shotgun (WGS) entry which is preliminary data.</text>
</comment>
<protein>
    <submittedName>
        <fullName evidence="3">PPOX class F420-dependent enzyme</fullName>
    </submittedName>
</protein>
<dbReference type="NCBIfam" id="TIGR03618">
    <property type="entry name" value="Rv1155_F420"/>
    <property type="match status" value="1"/>
</dbReference>
<evidence type="ECO:0000259" key="2">
    <source>
        <dbReference type="Pfam" id="PF01243"/>
    </source>
</evidence>
<dbReference type="PANTHER" id="PTHR35176:SF1">
    <property type="entry name" value="F420H(2)-DEPENDENT BILIVERDIN REDUCTASE"/>
    <property type="match status" value="1"/>
</dbReference>
<dbReference type="AlphaFoldDB" id="A0A5J4LKT0"/>
<accession>A0A5J4LKT0</accession>